<accession>A0A8H6M6L7</accession>
<comment type="caution">
    <text evidence="1">The sequence shown here is derived from an EMBL/GenBank/DDBJ whole genome shotgun (WGS) entry which is preliminary data.</text>
</comment>
<sequence>MSIPSQVPGSTTTLTDQVISLVITWSKSYLGFPGVCLDILSIQPGIQGCFPVSMLRLLLNVRFIMDKSEIKRSKSISFRRYDSPMACAGPGLECAICQAGVRVLGVPKHSAQTHLVQIYSKGIWCTVRGSVEVLFADSTWLMASHAQLRVFWVAAFVTGVPGRVRTRFANGLGAGVMQANGGNGLEASCRQSDGGWPELRVRRGLRRASEGEFRASVVGFDMANVNPSQADRASCVPLTSSAVVAPDRSRPSVWLGFGIILSRQNAGRRDCAHAGGGKVYRMMYVDNIYLLTARWGP</sequence>
<dbReference type="AlphaFoldDB" id="A0A8H6M6L7"/>
<gene>
    <name evidence="1" type="ORF">DFP72DRAFT_845665</name>
</gene>
<evidence type="ECO:0000313" key="2">
    <source>
        <dbReference type="Proteomes" id="UP000521943"/>
    </source>
</evidence>
<evidence type="ECO:0000313" key="1">
    <source>
        <dbReference type="EMBL" id="KAF6757728.1"/>
    </source>
</evidence>
<dbReference type="Proteomes" id="UP000521943">
    <property type="component" value="Unassembled WGS sequence"/>
</dbReference>
<protein>
    <submittedName>
        <fullName evidence="1">Uncharacterized protein</fullName>
    </submittedName>
</protein>
<reference evidence="1 2" key="1">
    <citation type="submission" date="2020-07" db="EMBL/GenBank/DDBJ databases">
        <title>Comparative genomics of pyrophilous fungi reveals a link between fire events and developmental genes.</title>
        <authorList>
            <consortium name="DOE Joint Genome Institute"/>
            <person name="Steindorff A.S."/>
            <person name="Carver A."/>
            <person name="Calhoun S."/>
            <person name="Stillman K."/>
            <person name="Liu H."/>
            <person name="Lipzen A."/>
            <person name="Pangilinan J."/>
            <person name="Labutti K."/>
            <person name="Bruns T.D."/>
            <person name="Grigoriev I.V."/>
        </authorList>
    </citation>
    <scope>NUCLEOTIDE SEQUENCE [LARGE SCALE GENOMIC DNA]</scope>
    <source>
        <strain evidence="1 2">CBS 144469</strain>
    </source>
</reference>
<proteinExistence type="predicted"/>
<keyword evidence="2" id="KW-1185">Reference proteome</keyword>
<dbReference type="EMBL" id="JACGCI010000021">
    <property type="protein sequence ID" value="KAF6757728.1"/>
    <property type="molecule type" value="Genomic_DNA"/>
</dbReference>
<organism evidence="1 2">
    <name type="scientific">Ephemerocybe angulata</name>
    <dbReference type="NCBI Taxonomy" id="980116"/>
    <lineage>
        <taxon>Eukaryota</taxon>
        <taxon>Fungi</taxon>
        <taxon>Dikarya</taxon>
        <taxon>Basidiomycota</taxon>
        <taxon>Agaricomycotina</taxon>
        <taxon>Agaricomycetes</taxon>
        <taxon>Agaricomycetidae</taxon>
        <taxon>Agaricales</taxon>
        <taxon>Agaricineae</taxon>
        <taxon>Psathyrellaceae</taxon>
        <taxon>Ephemerocybe</taxon>
    </lineage>
</organism>
<name>A0A8H6M6L7_9AGAR</name>